<accession>A0A5C0VGS3</accession>
<dbReference type="Proteomes" id="UP000323653">
    <property type="component" value="Chromosome"/>
</dbReference>
<sequence>MLKILSLLFVFFHPFYVSVTEIRQNPESKTIQISTKIFFDDLEKAIKEESGQEINILKPTDKAALEKLIAAYLQKHLYVVANGKTMSANFLGFEIEEDAAWCYLETEKVAKINKLEVFNDVLFKQHDSQVNILNVLAGDTKTSTKLDNPKNRAFFSFK</sequence>
<reference evidence="1 2" key="1">
    <citation type="submission" date="2019-08" db="EMBL/GenBank/DDBJ databases">
        <title>Pedobacter sp. nov., isolated from Han river, South Korea.</title>
        <authorList>
            <person name="Lee D.-H."/>
            <person name="Kim Y.-S."/>
            <person name="Hwang E.-M."/>
            <person name="Le Tran T.C."/>
            <person name="Cha C.-J."/>
        </authorList>
    </citation>
    <scope>NUCLEOTIDE SEQUENCE [LARGE SCALE GENOMIC DNA]</scope>
    <source>
        <strain evidence="1 2">CJ43</strain>
    </source>
</reference>
<dbReference type="EMBL" id="CP043329">
    <property type="protein sequence ID" value="QEK51247.1"/>
    <property type="molecule type" value="Genomic_DNA"/>
</dbReference>
<name>A0A5C0VGS3_9SPHI</name>
<dbReference type="Pfam" id="PF20420">
    <property type="entry name" value="DUF6702"/>
    <property type="match status" value="1"/>
</dbReference>
<proteinExistence type="predicted"/>
<dbReference type="AlphaFoldDB" id="A0A5C0VGS3"/>
<dbReference type="InterPro" id="IPR046525">
    <property type="entry name" value="DUF6702"/>
</dbReference>
<gene>
    <name evidence="1" type="ORF">FYC62_05850</name>
</gene>
<keyword evidence="2" id="KW-1185">Reference proteome</keyword>
<protein>
    <submittedName>
        <fullName evidence="1">Uncharacterized protein</fullName>
    </submittedName>
</protein>
<organism evidence="1 2">
    <name type="scientific">Pedobacter aquae</name>
    <dbReference type="NCBI Taxonomy" id="2605747"/>
    <lineage>
        <taxon>Bacteria</taxon>
        <taxon>Pseudomonadati</taxon>
        <taxon>Bacteroidota</taxon>
        <taxon>Sphingobacteriia</taxon>
        <taxon>Sphingobacteriales</taxon>
        <taxon>Sphingobacteriaceae</taxon>
        <taxon>Pedobacter</taxon>
    </lineage>
</organism>
<evidence type="ECO:0000313" key="2">
    <source>
        <dbReference type="Proteomes" id="UP000323653"/>
    </source>
</evidence>
<dbReference type="RefSeq" id="WP_149074278.1">
    <property type="nucleotide sequence ID" value="NZ_CP043329.1"/>
</dbReference>
<evidence type="ECO:0000313" key="1">
    <source>
        <dbReference type="EMBL" id="QEK51247.1"/>
    </source>
</evidence>
<dbReference type="KEGG" id="pej:FYC62_05850"/>